<feature type="transmembrane region" description="Helical" evidence="1">
    <location>
        <begin position="66"/>
        <end position="86"/>
    </location>
</feature>
<dbReference type="AlphaFoldDB" id="A0A844BCP6"/>
<keyword evidence="1" id="KW-0812">Transmembrane</keyword>
<keyword evidence="3" id="KW-1185">Reference proteome</keyword>
<comment type="caution">
    <text evidence="2">The sequence shown here is derived from an EMBL/GenBank/DDBJ whole genome shotgun (WGS) entry which is preliminary data.</text>
</comment>
<accession>A0A844BCP6</accession>
<reference evidence="2 3" key="1">
    <citation type="submission" date="2019-11" db="EMBL/GenBank/DDBJ databases">
        <title>Caenimonas koreensis gen. nov., sp. nov., isolated from activated sludge.</title>
        <authorList>
            <person name="Seung H.R."/>
        </authorList>
    </citation>
    <scope>NUCLEOTIDE SEQUENCE [LARGE SCALE GENOMIC DNA]</scope>
    <source>
        <strain evidence="2 3">EMB320</strain>
    </source>
</reference>
<proteinExistence type="predicted"/>
<feature type="transmembrane region" description="Helical" evidence="1">
    <location>
        <begin position="40"/>
        <end position="59"/>
    </location>
</feature>
<dbReference type="RefSeq" id="WP_153586763.1">
    <property type="nucleotide sequence ID" value="NZ_WJBU01000025.1"/>
</dbReference>
<evidence type="ECO:0000313" key="3">
    <source>
        <dbReference type="Proteomes" id="UP000487350"/>
    </source>
</evidence>
<evidence type="ECO:0000313" key="2">
    <source>
        <dbReference type="EMBL" id="MRD49449.1"/>
    </source>
</evidence>
<organism evidence="2 3">
    <name type="scientific">Caenimonas koreensis DSM 17982</name>
    <dbReference type="NCBI Taxonomy" id="1121255"/>
    <lineage>
        <taxon>Bacteria</taxon>
        <taxon>Pseudomonadati</taxon>
        <taxon>Pseudomonadota</taxon>
        <taxon>Betaproteobacteria</taxon>
        <taxon>Burkholderiales</taxon>
        <taxon>Comamonadaceae</taxon>
        <taxon>Caenimonas</taxon>
    </lineage>
</organism>
<sequence>MFRLLSAFVFAPFVVAFLSSLVLGTGESIGALATGALVHAALVLVVAVPLGLALFAIAWKFKRLQWYWAAAGGALIGMLYFGPIFVSMVFDEGLRDWKKIEALEDLAGFVMYTTVIALATWVLGIWRNPALWTRREEVARHAV</sequence>
<feature type="transmembrane region" description="Helical" evidence="1">
    <location>
        <begin position="106"/>
        <end position="126"/>
    </location>
</feature>
<dbReference type="EMBL" id="WJBU01000025">
    <property type="protein sequence ID" value="MRD49449.1"/>
    <property type="molecule type" value="Genomic_DNA"/>
</dbReference>
<keyword evidence="1" id="KW-0472">Membrane</keyword>
<protein>
    <submittedName>
        <fullName evidence="2">Uncharacterized protein</fullName>
    </submittedName>
</protein>
<name>A0A844BCP6_9BURK</name>
<evidence type="ECO:0000256" key="1">
    <source>
        <dbReference type="SAM" id="Phobius"/>
    </source>
</evidence>
<dbReference type="Proteomes" id="UP000487350">
    <property type="component" value="Unassembled WGS sequence"/>
</dbReference>
<gene>
    <name evidence="2" type="ORF">GHT07_19425</name>
</gene>
<keyword evidence="1" id="KW-1133">Transmembrane helix</keyword>